<organism evidence="1 2">
    <name type="scientific">Ambispora leptoticha</name>
    <dbReference type="NCBI Taxonomy" id="144679"/>
    <lineage>
        <taxon>Eukaryota</taxon>
        <taxon>Fungi</taxon>
        <taxon>Fungi incertae sedis</taxon>
        <taxon>Mucoromycota</taxon>
        <taxon>Glomeromycotina</taxon>
        <taxon>Glomeromycetes</taxon>
        <taxon>Archaeosporales</taxon>
        <taxon>Ambisporaceae</taxon>
        <taxon>Ambispora</taxon>
    </lineage>
</organism>
<name>A0A9N9NX75_9GLOM</name>
<evidence type="ECO:0000313" key="2">
    <source>
        <dbReference type="Proteomes" id="UP000789508"/>
    </source>
</evidence>
<gene>
    <name evidence="1" type="ORF">ALEPTO_LOCUS13830</name>
</gene>
<dbReference type="AlphaFoldDB" id="A0A9N9NX75"/>
<keyword evidence="2" id="KW-1185">Reference proteome</keyword>
<dbReference type="EMBL" id="CAJVPS010048707">
    <property type="protein sequence ID" value="CAG8765031.1"/>
    <property type="molecule type" value="Genomic_DNA"/>
</dbReference>
<dbReference type="Proteomes" id="UP000789508">
    <property type="component" value="Unassembled WGS sequence"/>
</dbReference>
<feature type="non-terminal residue" evidence="1">
    <location>
        <position position="1"/>
    </location>
</feature>
<protein>
    <submittedName>
        <fullName evidence="1">3413_t:CDS:1</fullName>
    </submittedName>
</protein>
<comment type="caution">
    <text evidence="1">The sequence shown here is derived from an EMBL/GenBank/DDBJ whole genome shotgun (WGS) entry which is preliminary data.</text>
</comment>
<proteinExistence type="predicted"/>
<accession>A0A9N9NX75</accession>
<reference evidence="1" key="1">
    <citation type="submission" date="2021-06" db="EMBL/GenBank/DDBJ databases">
        <authorList>
            <person name="Kallberg Y."/>
            <person name="Tangrot J."/>
            <person name="Rosling A."/>
        </authorList>
    </citation>
    <scope>NUCLEOTIDE SEQUENCE</scope>
    <source>
        <strain evidence="1">FL130A</strain>
    </source>
</reference>
<evidence type="ECO:0000313" key="1">
    <source>
        <dbReference type="EMBL" id="CAG8765031.1"/>
    </source>
</evidence>
<sequence length="96" mass="11312">ENLSSQIDEIWIPQQIIHIVTQPTLTSAIQITHSDYCIIHTNLQLYVNPPKCHKKHKFKTYKYDTMTPELWDQFQQDTQYITSQITETIAHILSVN</sequence>